<keyword evidence="17" id="KW-1185">Reference proteome</keyword>
<dbReference type="FunFam" id="3.40.50.300:FF:000479">
    <property type="entry name" value="Multidrug resistance protein 1A"/>
    <property type="match status" value="1"/>
</dbReference>
<evidence type="ECO:0000256" key="6">
    <source>
        <dbReference type="ARBA" id="ARBA00022741"/>
    </source>
</evidence>
<dbReference type="Pfam" id="PF00664">
    <property type="entry name" value="ABC_membrane"/>
    <property type="match status" value="2"/>
</dbReference>
<organism evidence="16 17">
    <name type="scientific">Mortierella isabellina</name>
    <name type="common">Filamentous fungus</name>
    <name type="synonym">Umbelopsis isabellina</name>
    <dbReference type="NCBI Taxonomy" id="91625"/>
    <lineage>
        <taxon>Eukaryota</taxon>
        <taxon>Fungi</taxon>
        <taxon>Fungi incertae sedis</taxon>
        <taxon>Mucoromycota</taxon>
        <taxon>Mucoromycotina</taxon>
        <taxon>Umbelopsidomycetes</taxon>
        <taxon>Umbelopsidales</taxon>
        <taxon>Umbelopsidaceae</taxon>
        <taxon>Umbelopsis</taxon>
    </lineage>
</organism>
<dbReference type="Gene3D" id="1.20.1560.10">
    <property type="entry name" value="ABC transporter type 1, transmembrane domain"/>
    <property type="match status" value="1"/>
</dbReference>
<feature type="region of interest" description="Disordered" evidence="12">
    <location>
        <begin position="1"/>
        <end position="22"/>
    </location>
</feature>
<keyword evidence="4 13" id="KW-0812">Transmembrane</keyword>
<dbReference type="FunFam" id="1.20.1560.10:FF:000018">
    <property type="entry name" value="ATP-binding cassette subfamily B member 11"/>
    <property type="match status" value="1"/>
</dbReference>
<dbReference type="PANTHER" id="PTHR43394">
    <property type="entry name" value="ATP-DEPENDENT PERMEASE MDL1, MITOCHONDRIAL"/>
    <property type="match status" value="1"/>
</dbReference>
<feature type="domain" description="ABC transmembrane type-1" evidence="15">
    <location>
        <begin position="767"/>
        <end position="1055"/>
    </location>
</feature>
<dbReference type="PROSITE" id="PS00211">
    <property type="entry name" value="ABC_TRANSPORTER_1"/>
    <property type="match status" value="2"/>
</dbReference>
<dbReference type="Pfam" id="PF00005">
    <property type="entry name" value="ABC_tran"/>
    <property type="match status" value="2"/>
</dbReference>
<dbReference type="InterPro" id="IPR003593">
    <property type="entry name" value="AAA+_ATPase"/>
</dbReference>
<feature type="transmembrane region" description="Helical" evidence="13">
    <location>
        <begin position="360"/>
        <end position="378"/>
    </location>
</feature>
<dbReference type="InterPro" id="IPR017871">
    <property type="entry name" value="ABC_transporter-like_CS"/>
</dbReference>
<gene>
    <name evidence="16" type="ORF">INT43_004741</name>
</gene>
<dbReference type="InterPro" id="IPR036640">
    <property type="entry name" value="ABC1_TM_sf"/>
</dbReference>
<dbReference type="Gene3D" id="3.40.50.300">
    <property type="entry name" value="P-loop containing nucleotide triphosphate hydrolases"/>
    <property type="match status" value="2"/>
</dbReference>
<evidence type="ECO:0000256" key="5">
    <source>
        <dbReference type="ARBA" id="ARBA00022737"/>
    </source>
</evidence>
<feature type="domain" description="ABC transporter" evidence="14">
    <location>
        <begin position="1089"/>
        <end position="1350"/>
    </location>
</feature>
<dbReference type="GO" id="GO:0090374">
    <property type="term" value="P:oligopeptide export from mitochondrion"/>
    <property type="evidence" value="ECO:0007669"/>
    <property type="project" value="TreeGrafter"/>
</dbReference>
<evidence type="ECO:0000313" key="17">
    <source>
        <dbReference type="Proteomes" id="UP000654370"/>
    </source>
</evidence>
<keyword evidence="8" id="KW-1278">Translocase</keyword>
<evidence type="ECO:0000256" key="10">
    <source>
        <dbReference type="ARBA" id="ARBA00023136"/>
    </source>
</evidence>
<dbReference type="InterPro" id="IPR003439">
    <property type="entry name" value="ABC_transporter-like_ATP-bd"/>
</dbReference>
<dbReference type="InterPro" id="IPR039421">
    <property type="entry name" value="Type_1_exporter"/>
</dbReference>
<dbReference type="GO" id="GO:0016887">
    <property type="term" value="F:ATP hydrolysis activity"/>
    <property type="evidence" value="ECO:0007669"/>
    <property type="project" value="InterPro"/>
</dbReference>
<dbReference type="EMBL" id="JAEPQZ010000017">
    <property type="protein sequence ID" value="KAG2172200.1"/>
    <property type="molecule type" value="Genomic_DNA"/>
</dbReference>
<dbReference type="CDD" id="cd18578">
    <property type="entry name" value="ABC_6TM_Pgp_ABCB1_D2_like"/>
    <property type="match status" value="1"/>
</dbReference>
<name>A0A8H7PE13_MORIS</name>
<evidence type="ECO:0000256" key="2">
    <source>
        <dbReference type="ARBA" id="ARBA00007577"/>
    </source>
</evidence>
<dbReference type="InterPro" id="IPR027417">
    <property type="entry name" value="P-loop_NTPase"/>
</dbReference>
<evidence type="ECO:0000256" key="12">
    <source>
        <dbReference type="SAM" id="MobiDB-lite"/>
    </source>
</evidence>
<dbReference type="Proteomes" id="UP000654370">
    <property type="component" value="Unassembled WGS sequence"/>
</dbReference>
<evidence type="ECO:0000256" key="13">
    <source>
        <dbReference type="SAM" id="Phobius"/>
    </source>
</evidence>
<feature type="transmembrane region" description="Helical" evidence="13">
    <location>
        <begin position="97"/>
        <end position="121"/>
    </location>
</feature>
<evidence type="ECO:0000259" key="14">
    <source>
        <dbReference type="PROSITE" id="PS50893"/>
    </source>
</evidence>
<feature type="domain" description="ABC transmembrane type-1" evidence="15">
    <location>
        <begin position="100"/>
        <end position="389"/>
    </location>
</feature>
<evidence type="ECO:0000256" key="3">
    <source>
        <dbReference type="ARBA" id="ARBA00022448"/>
    </source>
</evidence>
<evidence type="ECO:0000259" key="15">
    <source>
        <dbReference type="PROSITE" id="PS50929"/>
    </source>
</evidence>
<dbReference type="GO" id="GO:0005524">
    <property type="term" value="F:ATP binding"/>
    <property type="evidence" value="ECO:0007669"/>
    <property type="project" value="UniProtKB-KW"/>
</dbReference>
<dbReference type="PROSITE" id="PS50893">
    <property type="entry name" value="ABC_TRANSPORTER_2"/>
    <property type="match status" value="2"/>
</dbReference>
<feature type="transmembrane region" description="Helical" evidence="13">
    <location>
        <begin position="812"/>
        <end position="835"/>
    </location>
</feature>
<feature type="transmembrane region" description="Helical" evidence="13">
    <location>
        <begin position="245"/>
        <end position="266"/>
    </location>
</feature>
<keyword evidence="11" id="KW-0325">Glycoprotein</keyword>
<evidence type="ECO:0000256" key="7">
    <source>
        <dbReference type="ARBA" id="ARBA00022840"/>
    </source>
</evidence>
<evidence type="ECO:0000313" key="16">
    <source>
        <dbReference type="EMBL" id="KAG2172200.1"/>
    </source>
</evidence>
<dbReference type="FunFam" id="1.20.1560.10:FF:000009">
    <property type="entry name" value="ABC transporter B family member 1"/>
    <property type="match status" value="1"/>
</dbReference>
<keyword evidence="5" id="KW-0677">Repeat</keyword>
<keyword evidence="10 13" id="KW-0472">Membrane</keyword>
<accession>A0A8H7PE13</accession>
<evidence type="ECO:0000256" key="9">
    <source>
        <dbReference type="ARBA" id="ARBA00022989"/>
    </source>
</evidence>
<dbReference type="GO" id="GO:0005743">
    <property type="term" value="C:mitochondrial inner membrane"/>
    <property type="evidence" value="ECO:0007669"/>
    <property type="project" value="TreeGrafter"/>
</dbReference>
<evidence type="ECO:0000256" key="11">
    <source>
        <dbReference type="ARBA" id="ARBA00023180"/>
    </source>
</evidence>
<dbReference type="PROSITE" id="PS50929">
    <property type="entry name" value="ABC_TM1F"/>
    <property type="match status" value="2"/>
</dbReference>
<dbReference type="CDD" id="cd18577">
    <property type="entry name" value="ABC_6TM_Pgp_ABCB1_D1_like"/>
    <property type="match status" value="1"/>
</dbReference>
<dbReference type="OrthoDB" id="6500128at2759"/>
<evidence type="ECO:0000256" key="4">
    <source>
        <dbReference type="ARBA" id="ARBA00022692"/>
    </source>
</evidence>
<dbReference type="SMART" id="SM00382">
    <property type="entry name" value="AAA"/>
    <property type="match status" value="2"/>
</dbReference>
<reference evidence="16" key="1">
    <citation type="submission" date="2020-12" db="EMBL/GenBank/DDBJ databases">
        <title>Metabolic potential, ecology and presence of endohyphal bacteria is reflected in genomic diversity of Mucoromycotina.</title>
        <authorList>
            <person name="Muszewska A."/>
            <person name="Okrasinska A."/>
            <person name="Steczkiewicz K."/>
            <person name="Drgas O."/>
            <person name="Orlowska M."/>
            <person name="Perlinska-Lenart U."/>
            <person name="Aleksandrzak-Piekarczyk T."/>
            <person name="Szatraj K."/>
            <person name="Zielenkiewicz U."/>
            <person name="Pilsyk S."/>
            <person name="Malc E."/>
            <person name="Mieczkowski P."/>
            <person name="Kruszewska J.S."/>
            <person name="Biernat P."/>
            <person name="Pawlowska J."/>
        </authorList>
    </citation>
    <scope>NUCLEOTIDE SEQUENCE</scope>
    <source>
        <strain evidence="16">WA0000067209</strain>
    </source>
</reference>
<comment type="similarity">
    <text evidence="2">Belongs to the ABC transporter superfamily. ABCB family. Multidrug resistance exporter (TC 3.A.1.201) subfamily.</text>
</comment>
<feature type="transmembrane region" description="Helical" evidence="13">
    <location>
        <begin position="891"/>
        <end position="924"/>
    </location>
</feature>
<dbReference type="FunFam" id="3.40.50.300:FF:000066">
    <property type="entry name" value="ABC transporter B family member 1"/>
    <property type="match status" value="1"/>
</dbReference>
<proteinExistence type="inferred from homology"/>
<dbReference type="GO" id="GO:0005886">
    <property type="term" value="C:plasma membrane"/>
    <property type="evidence" value="ECO:0007669"/>
    <property type="project" value="UniProtKB-SubCell"/>
</dbReference>
<dbReference type="CDD" id="cd03249">
    <property type="entry name" value="ABC_MTABC3_MDL1_MDL2"/>
    <property type="match status" value="2"/>
</dbReference>
<evidence type="ECO:0000256" key="1">
    <source>
        <dbReference type="ARBA" id="ARBA00004651"/>
    </source>
</evidence>
<dbReference type="InterPro" id="IPR011527">
    <property type="entry name" value="ABC1_TM_dom"/>
</dbReference>
<evidence type="ECO:0000256" key="8">
    <source>
        <dbReference type="ARBA" id="ARBA00022967"/>
    </source>
</evidence>
<feature type="transmembrane region" description="Helical" evidence="13">
    <location>
        <begin position="323"/>
        <end position="348"/>
    </location>
</feature>
<sequence length="1356" mass="148644">MPPTADIEPEGNPVQSNHSAAETVRDEIVDILVEKQPIPPAMMNLGVVPEQTKLADKKDESKPKVGIFGLKKKDKKPKQPSVGILTLFRFANFRDRIMIIIAFICSASVGAIQPVSIIILGKFLSDFTSILSQGGDILTPVIPVILIFVYLGTANLVLGYICQCFWVLSGEFQTRRIRKMYVHAILRQDMGWFDQAEEGSLTTRLAADTNLIQDGISEKFGIFVQCCSQFISGFVIAFVKGWRLALVLLAAMPVMGACGIFIGIYITKFTGMGQDAYADGGAIVEQAISGIRTVSTFSLQKRFLDRYKKELQKAFLVGRKKGIVLGVGFGSFMFILFATYGLAFWYGYTLVINKVDGMTGANVLVVFMAMMIGAMSLLQLPPQLSAVTSAMGAAYKIYNTIDRIPAIDPDSTEGKKLDTVKGHIVFTDAMFKYPTRPDTVVLKNLNLDVKPGMTVAFCGPSGSGKSTSIQLIQRFYDPLSGTVTLDGNNLKDLNVSWLRRQIGVVSQEPVLFNMTVKQNLLMGSHGGEVTEEEIISACTKANCHSFITQLPNGYDTLVGEHGGMLSGGQKQRIAIARALIKNPPILLLDEATSALDTASERLVQKALDIASADRTTIVIAHRLSTIKNADLIVVMKDGDIVEQGKHNELLEQDGVYKQLVLKQKIKLQEDAKAKGITDISDVDPFDDDSLDDAELERVLQEETVQLATEVVDAERVAKERTNIQVDEVDAYELKRLKEKEAKKANLKRNAPVLRVAKMMRPEWPLIFLGICGASAAGVIFPAYALIFSRVIIMLQQNPVWEPPFQGPNLYAFIFVVLGIGAFFAFSVQVICFEIAGERYTERLRAETFEAMLKQEIGFFDEEANSLGALTSRLATDAANVNQLITKVWGDVAQLCVTAITGLVIAFVNGWLLTFIVLAVAPFLALATGYETRVHRGFENQTKTAYERSGEVAAEAIKEIRTVAALTKQEYFEDRYEKAIARPHKLAQKKAYLASIGYGATQGLNLYTNAIAFYAGIRLIESGQITLQHMFTVLMAVMITATGMGRASTFTSTFEKAKNSAISTFDLIDRVPRINPDLEGAEPEKIQGDVDLEDIRFAYPARPDVEVFKGNFGFKGKAHTTIALVVGFNIYILNKLLGKAEPPYLGPSGCGKSTTIGILQRWYDPKGGVALVDGKNIADYSLHNLRSHMSLVSQEPVLFDMSIRDNIRFGIESDNVTDEQITNAAEMANIHTFIDELPDGLETRVGDKGSQLSGGQKQRIAIARALIRDPAILLLDEATSALDSESEKLVQQALDKALAQGGRTTITIAHRLSTIQNSDLIVVVKDGQVVESGGHFELLALDGVYADLVNQQNLNAN</sequence>
<feature type="transmembrane region" description="Helical" evidence="13">
    <location>
        <begin position="141"/>
        <end position="168"/>
    </location>
</feature>
<comment type="subcellular location">
    <subcellularLocation>
        <location evidence="1">Cell membrane</location>
        <topology evidence="1">Multi-pass membrane protein</topology>
    </subcellularLocation>
</comment>
<feature type="transmembrane region" description="Helical" evidence="13">
    <location>
        <begin position="765"/>
        <end position="792"/>
    </location>
</feature>
<feature type="domain" description="ABC transporter" evidence="14">
    <location>
        <begin position="425"/>
        <end position="662"/>
    </location>
</feature>
<comment type="caution">
    <text evidence="16">The sequence shown here is derived from an EMBL/GenBank/DDBJ whole genome shotgun (WGS) entry which is preliminary data.</text>
</comment>
<protein>
    <submittedName>
        <fullName evidence="16">Uncharacterized protein</fullName>
    </submittedName>
</protein>
<dbReference type="SUPFAM" id="SSF52540">
    <property type="entry name" value="P-loop containing nucleoside triphosphate hydrolases"/>
    <property type="match status" value="2"/>
</dbReference>
<keyword evidence="9 13" id="KW-1133">Transmembrane helix</keyword>
<keyword evidence="3" id="KW-0813">Transport</keyword>
<feature type="transmembrane region" description="Helical" evidence="13">
    <location>
        <begin position="220"/>
        <end position="239"/>
    </location>
</feature>
<keyword evidence="7" id="KW-0067">ATP-binding</keyword>
<dbReference type="GO" id="GO:0015421">
    <property type="term" value="F:ABC-type oligopeptide transporter activity"/>
    <property type="evidence" value="ECO:0007669"/>
    <property type="project" value="TreeGrafter"/>
</dbReference>
<dbReference type="SUPFAM" id="SSF90123">
    <property type="entry name" value="ABC transporter transmembrane region"/>
    <property type="match status" value="2"/>
</dbReference>
<dbReference type="PANTHER" id="PTHR43394:SF27">
    <property type="entry name" value="ATP-DEPENDENT TRANSLOCASE ABCB1-LIKE"/>
    <property type="match status" value="1"/>
</dbReference>
<keyword evidence="6" id="KW-0547">Nucleotide-binding</keyword>